<evidence type="ECO:0000256" key="2">
    <source>
        <dbReference type="ARBA" id="ARBA00001947"/>
    </source>
</evidence>
<dbReference type="InterPro" id="IPR020476">
    <property type="entry name" value="Nudix_hydrolase"/>
</dbReference>
<evidence type="ECO:0000259" key="11">
    <source>
        <dbReference type="PROSITE" id="PS51462"/>
    </source>
</evidence>
<evidence type="ECO:0000256" key="10">
    <source>
        <dbReference type="RuleBase" id="RU003476"/>
    </source>
</evidence>
<evidence type="ECO:0000256" key="5">
    <source>
        <dbReference type="ARBA" id="ARBA00022723"/>
    </source>
</evidence>
<dbReference type="Pfam" id="PF00293">
    <property type="entry name" value="NUDIX"/>
    <property type="match status" value="1"/>
</dbReference>
<keyword evidence="8" id="KW-0520">NAD</keyword>
<evidence type="ECO:0000256" key="6">
    <source>
        <dbReference type="ARBA" id="ARBA00022801"/>
    </source>
</evidence>
<sequence length="292" mass="31780">MPNPLGFVGAWLDRADQLRTDPQAFAAACVDPRARCLALDGVDFVPGDGGGLRWEPLDPADDRALMLLGRDDRGIPYFVREAPRGARIDARSRTVMRLLPLLSPQDLALYGGARSLVDWHARHGFCAVCGSPTGIFRAGWGRRCGGCGAEHFPRVDPVVIMLAEHDGRVLVGRQRQFPPGMFSALAGFVEPGESLEEAVARELFEEAGIRVSDVTYVASQPWPFPSSLMVGCRAVATDPALTLDETEIEAAMWVDRAEVRAALGGDMEAPFMVPPPLAIARYLLEDWAGWMP</sequence>
<evidence type="ECO:0000256" key="7">
    <source>
        <dbReference type="ARBA" id="ARBA00022842"/>
    </source>
</evidence>
<dbReference type="NCBIfam" id="NF001299">
    <property type="entry name" value="PRK00241.1"/>
    <property type="match status" value="1"/>
</dbReference>
<accession>A0A239HP48</accession>
<dbReference type="SUPFAM" id="SSF55811">
    <property type="entry name" value="Nudix"/>
    <property type="match status" value="1"/>
</dbReference>
<dbReference type="PROSITE" id="PS00893">
    <property type="entry name" value="NUDIX_BOX"/>
    <property type="match status" value="1"/>
</dbReference>
<dbReference type="GO" id="GO:0046872">
    <property type="term" value="F:metal ion binding"/>
    <property type="evidence" value="ECO:0007669"/>
    <property type="project" value="UniProtKB-KW"/>
</dbReference>
<comment type="catalytic activity">
    <reaction evidence="9">
        <text>a 5'-end NAD(+)-phospho-ribonucleoside in mRNA + H2O = a 5'-end phospho-adenosine-phospho-ribonucleoside in mRNA + beta-nicotinamide D-ribonucleotide + 2 H(+)</text>
        <dbReference type="Rhea" id="RHEA:60876"/>
        <dbReference type="Rhea" id="RHEA-COMP:15698"/>
        <dbReference type="Rhea" id="RHEA-COMP:15719"/>
        <dbReference type="ChEBI" id="CHEBI:14649"/>
        <dbReference type="ChEBI" id="CHEBI:15377"/>
        <dbReference type="ChEBI" id="CHEBI:15378"/>
        <dbReference type="ChEBI" id="CHEBI:144029"/>
        <dbReference type="ChEBI" id="CHEBI:144051"/>
    </reaction>
    <physiologicalReaction direction="left-to-right" evidence="9">
        <dbReference type="Rhea" id="RHEA:60877"/>
    </physiologicalReaction>
</comment>
<dbReference type="OrthoDB" id="9791656at2"/>
<dbReference type="InterPro" id="IPR000086">
    <property type="entry name" value="NUDIX_hydrolase_dom"/>
</dbReference>
<dbReference type="CDD" id="cd03429">
    <property type="entry name" value="NUDIX_NADH_pyrophosphatase_Nudt13"/>
    <property type="match status" value="1"/>
</dbReference>
<dbReference type="AlphaFoldDB" id="A0A239HP48"/>
<evidence type="ECO:0000313" key="13">
    <source>
        <dbReference type="Proteomes" id="UP000198339"/>
    </source>
</evidence>
<name>A0A239HP48_9SPHN</name>
<evidence type="ECO:0000256" key="3">
    <source>
        <dbReference type="ARBA" id="ARBA00009595"/>
    </source>
</evidence>
<evidence type="ECO:0000313" key="12">
    <source>
        <dbReference type="EMBL" id="SNS83106.1"/>
    </source>
</evidence>
<evidence type="ECO:0000256" key="8">
    <source>
        <dbReference type="ARBA" id="ARBA00023027"/>
    </source>
</evidence>
<proteinExistence type="inferred from homology"/>
<dbReference type="GO" id="GO:0035529">
    <property type="term" value="F:NADH pyrophosphatase activity"/>
    <property type="evidence" value="ECO:0007669"/>
    <property type="project" value="TreeGrafter"/>
</dbReference>
<protein>
    <recommendedName>
        <fullName evidence="4">NAD(+) diphosphatase</fullName>
        <ecNumber evidence="4">3.6.1.22</ecNumber>
    </recommendedName>
</protein>
<dbReference type="InterPro" id="IPR020084">
    <property type="entry name" value="NUDIX_hydrolase_CS"/>
</dbReference>
<dbReference type="GO" id="GO:0005829">
    <property type="term" value="C:cytosol"/>
    <property type="evidence" value="ECO:0007669"/>
    <property type="project" value="TreeGrafter"/>
</dbReference>
<dbReference type="EMBL" id="FZPA01000006">
    <property type="protein sequence ID" value="SNS83106.1"/>
    <property type="molecule type" value="Genomic_DNA"/>
</dbReference>
<dbReference type="InterPro" id="IPR049734">
    <property type="entry name" value="NudC-like_C"/>
</dbReference>
<evidence type="ECO:0000256" key="9">
    <source>
        <dbReference type="ARBA" id="ARBA00023679"/>
    </source>
</evidence>
<dbReference type="InterPro" id="IPR015376">
    <property type="entry name" value="Znr_NADH_PPase"/>
</dbReference>
<dbReference type="Gene3D" id="3.90.79.10">
    <property type="entry name" value="Nucleoside Triphosphate Pyrophosphohydrolase"/>
    <property type="match status" value="1"/>
</dbReference>
<comment type="cofactor">
    <cofactor evidence="1">
        <name>Mg(2+)</name>
        <dbReference type="ChEBI" id="CHEBI:18420"/>
    </cofactor>
</comment>
<dbReference type="EC" id="3.6.1.22" evidence="4"/>
<dbReference type="PANTHER" id="PTHR42904:SF6">
    <property type="entry name" value="NAD-CAPPED RNA HYDROLASE NUDT12"/>
    <property type="match status" value="1"/>
</dbReference>
<organism evidence="12 13">
    <name type="scientific">Sphingopyxis indica</name>
    <dbReference type="NCBI Taxonomy" id="436663"/>
    <lineage>
        <taxon>Bacteria</taxon>
        <taxon>Pseudomonadati</taxon>
        <taxon>Pseudomonadota</taxon>
        <taxon>Alphaproteobacteria</taxon>
        <taxon>Sphingomonadales</taxon>
        <taxon>Sphingomonadaceae</taxon>
        <taxon>Sphingopyxis</taxon>
    </lineage>
</organism>
<dbReference type="GO" id="GO:0019677">
    <property type="term" value="P:NAD+ catabolic process"/>
    <property type="evidence" value="ECO:0007669"/>
    <property type="project" value="TreeGrafter"/>
</dbReference>
<comment type="similarity">
    <text evidence="3">Belongs to the Nudix hydrolase family. NudC subfamily.</text>
</comment>
<dbReference type="Proteomes" id="UP000198339">
    <property type="component" value="Unassembled WGS sequence"/>
</dbReference>
<keyword evidence="13" id="KW-1185">Reference proteome</keyword>
<keyword evidence="7" id="KW-0460">Magnesium</keyword>
<dbReference type="GO" id="GO:0006742">
    <property type="term" value="P:NADP+ catabolic process"/>
    <property type="evidence" value="ECO:0007669"/>
    <property type="project" value="TreeGrafter"/>
</dbReference>
<keyword evidence="5" id="KW-0479">Metal-binding</keyword>
<feature type="domain" description="Nudix hydrolase" evidence="11">
    <location>
        <begin position="153"/>
        <end position="285"/>
    </location>
</feature>
<gene>
    <name evidence="12" type="ORF">SAMN06295955_10647</name>
</gene>
<dbReference type="InterPro" id="IPR015797">
    <property type="entry name" value="NUDIX_hydrolase-like_dom_sf"/>
</dbReference>
<evidence type="ECO:0000256" key="1">
    <source>
        <dbReference type="ARBA" id="ARBA00001946"/>
    </source>
</evidence>
<keyword evidence="6 10" id="KW-0378">Hydrolase</keyword>
<dbReference type="InterPro" id="IPR050241">
    <property type="entry name" value="NAD-cap_RNA_hydrolase_NudC"/>
</dbReference>
<evidence type="ECO:0000256" key="4">
    <source>
        <dbReference type="ARBA" id="ARBA00012381"/>
    </source>
</evidence>
<comment type="cofactor">
    <cofactor evidence="2">
        <name>Zn(2+)</name>
        <dbReference type="ChEBI" id="CHEBI:29105"/>
    </cofactor>
</comment>
<dbReference type="PRINTS" id="PR00502">
    <property type="entry name" value="NUDIXFAMILY"/>
</dbReference>
<dbReference type="PANTHER" id="PTHR42904">
    <property type="entry name" value="NUDIX HYDROLASE, NUDC SUBFAMILY"/>
    <property type="match status" value="1"/>
</dbReference>
<dbReference type="PROSITE" id="PS51462">
    <property type="entry name" value="NUDIX"/>
    <property type="match status" value="1"/>
</dbReference>
<dbReference type="RefSeq" id="WP_089215781.1">
    <property type="nucleotide sequence ID" value="NZ_FZPA01000006.1"/>
</dbReference>
<dbReference type="Pfam" id="PF09297">
    <property type="entry name" value="Zn_ribbon_NUD"/>
    <property type="match status" value="1"/>
</dbReference>
<reference evidence="12 13" key="1">
    <citation type="submission" date="2017-06" db="EMBL/GenBank/DDBJ databases">
        <authorList>
            <person name="Kim H.J."/>
            <person name="Triplett B.A."/>
        </authorList>
    </citation>
    <scope>NUCLEOTIDE SEQUENCE [LARGE SCALE GENOMIC DNA]</scope>
    <source>
        <strain evidence="12 13">DS15</strain>
    </source>
</reference>
<dbReference type="Gene3D" id="3.90.79.20">
    <property type="match status" value="1"/>
</dbReference>